<evidence type="ECO:0000256" key="5">
    <source>
        <dbReference type="SAM" id="Phobius"/>
    </source>
</evidence>
<dbReference type="InterPro" id="IPR010540">
    <property type="entry name" value="CmpB_TMEM229"/>
</dbReference>
<dbReference type="OrthoDB" id="5523261at2"/>
<dbReference type="PANTHER" id="PTHR31746">
    <property type="entry name" value="TRANSMEMBRANE PROTEIN 229 FAMILY MEMBER"/>
    <property type="match status" value="1"/>
</dbReference>
<organism evidence="6 7">
    <name type="scientific">Blautia argi</name>
    <dbReference type="NCBI Taxonomy" id="1912897"/>
    <lineage>
        <taxon>Bacteria</taxon>
        <taxon>Bacillati</taxon>
        <taxon>Bacillota</taxon>
        <taxon>Clostridia</taxon>
        <taxon>Lachnospirales</taxon>
        <taxon>Lachnospiraceae</taxon>
        <taxon>Blautia</taxon>
    </lineage>
</organism>
<evidence type="ECO:0000313" key="6">
    <source>
        <dbReference type="EMBL" id="AWY98209.1"/>
    </source>
</evidence>
<evidence type="ECO:0000256" key="3">
    <source>
        <dbReference type="ARBA" id="ARBA00022989"/>
    </source>
</evidence>
<feature type="transmembrane region" description="Helical" evidence="5">
    <location>
        <begin position="104"/>
        <end position="120"/>
    </location>
</feature>
<evidence type="ECO:0000256" key="2">
    <source>
        <dbReference type="ARBA" id="ARBA00022692"/>
    </source>
</evidence>
<protein>
    <recommendedName>
        <fullName evidence="8">ABC transporter permease</fullName>
    </recommendedName>
</protein>
<keyword evidence="2 5" id="KW-0812">Transmembrane</keyword>
<feature type="transmembrane region" description="Helical" evidence="5">
    <location>
        <begin position="66"/>
        <end position="84"/>
    </location>
</feature>
<dbReference type="RefSeq" id="WP_111919698.1">
    <property type="nucleotide sequence ID" value="NZ_CP030280.1"/>
</dbReference>
<evidence type="ECO:0000256" key="4">
    <source>
        <dbReference type="ARBA" id="ARBA00023136"/>
    </source>
</evidence>
<reference evidence="7" key="1">
    <citation type="submission" date="2018-06" db="EMBL/GenBank/DDBJ databases">
        <title>Description of Blautia argi sp. nov., a new anaerobic isolated from dog feces.</title>
        <authorList>
            <person name="Chang Y.-H."/>
            <person name="Paek J."/>
            <person name="Shin Y."/>
        </authorList>
    </citation>
    <scope>NUCLEOTIDE SEQUENCE [LARGE SCALE GENOMIC DNA]</scope>
    <source>
        <strain evidence="7">KCTC 15426</strain>
    </source>
</reference>
<keyword evidence="7" id="KW-1185">Reference proteome</keyword>
<dbReference type="GO" id="GO:0016020">
    <property type="term" value="C:membrane"/>
    <property type="evidence" value="ECO:0007669"/>
    <property type="project" value="UniProtKB-SubCell"/>
</dbReference>
<accession>A0A2Z4UBK8</accession>
<evidence type="ECO:0008006" key="8">
    <source>
        <dbReference type="Google" id="ProtNLM"/>
    </source>
</evidence>
<keyword evidence="3 5" id="KW-1133">Transmembrane helix</keyword>
<gene>
    <name evidence="6" type="ORF">DQQ01_08690</name>
</gene>
<evidence type="ECO:0000313" key="7">
    <source>
        <dbReference type="Proteomes" id="UP000250003"/>
    </source>
</evidence>
<name>A0A2Z4UBK8_9FIRM</name>
<proteinExistence type="predicted"/>
<dbReference type="KEGG" id="blau:DQQ01_08690"/>
<sequence length="128" mass="14778">MKNDFIKCGALGWCMEIFWTGLHALGNREWKMTGHSSLLMFPIYGMAACIGPVSRRLKKVPPLIRGSLYMLGIFAAELGTGMFLKHFHMCPWDYSNTPYHYKGVIRLDYAPVWFFTGLFYEKILSLKE</sequence>
<keyword evidence="4 5" id="KW-0472">Membrane</keyword>
<dbReference type="Proteomes" id="UP000250003">
    <property type="component" value="Chromosome"/>
</dbReference>
<dbReference type="AlphaFoldDB" id="A0A2Z4UBK8"/>
<feature type="transmembrane region" description="Helical" evidence="5">
    <location>
        <begin position="35"/>
        <end position="54"/>
    </location>
</feature>
<comment type="subcellular location">
    <subcellularLocation>
        <location evidence="1">Membrane</location>
        <topology evidence="1">Multi-pass membrane protein</topology>
    </subcellularLocation>
</comment>
<dbReference type="EMBL" id="CP030280">
    <property type="protein sequence ID" value="AWY98209.1"/>
    <property type="molecule type" value="Genomic_DNA"/>
</dbReference>
<dbReference type="Pfam" id="PF06541">
    <property type="entry name" value="ABC_trans_CmpB"/>
    <property type="match status" value="1"/>
</dbReference>
<dbReference type="PANTHER" id="PTHR31746:SF2">
    <property type="entry name" value="TRANSMEMBRANE PROTEIN 229A"/>
    <property type="match status" value="1"/>
</dbReference>
<evidence type="ECO:0000256" key="1">
    <source>
        <dbReference type="ARBA" id="ARBA00004141"/>
    </source>
</evidence>